<feature type="chain" id="PRO_5039382002" evidence="1">
    <location>
        <begin position="24"/>
        <end position="350"/>
    </location>
</feature>
<dbReference type="PROSITE" id="PS51257">
    <property type="entry name" value="PROKAR_LIPOPROTEIN"/>
    <property type="match status" value="1"/>
</dbReference>
<reference evidence="3 4" key="1">
    <citation type="submission" date="2006-10" db="EMBL/GenBank/DDBJ databases">
        <authorList>
            <person name="Fleischmann R.D."/>
            <person name="Dodson R.J."/>
            <person name="Haft D.H."/>
            <person name="Merkel J.S."/>
            <person name="Nelson W.C."/>
            <person name="Fraser C.M."/>
        </authorList>
    </citation>
    <scope>NUCLEOTIDE SEQUENCE [LARGE SCALE GENOMIC DNA]</scope>
    <source>
        <strain evidence="4">ATCC 700084 / mc(2)155</strain>
    </source>
</reference>
<dbReference type="KEGG" id="msm:MSMEG_4586"/>
<dbReference type="GeneID" id="93459282"/>
<organism evidence="3 4">
    <name type="scientific">Mycolicibacterium smegmatis (strain ATCC 700084 / mc(2)155)</name>
    <name type="common">Mycobacterium smegmatis</name>
    <dbReference type="NCBI Taxonomy" id="246196"/>
    <lineage>
        <taxon>Bacteria</taxon>
        <taxon>Bacillati</taxon>
        <taxon>Actinomycetota</taxon>
        <taxon>Actinomycetes</taxon>
        <taxon>Mycobacteriales</taxon>
        <taxon>Mycobacteriaceae</taxon>
        <taxon>Mycolicibacterium</taxon>
    </lineage>
</organism>
<dbReference type="PANTHER" id="PTHR30024">
    <property type="entry name" value="ALIPHATIC SULFONATES-BINDING PROTEIN-RELATED"/>
    <property type="match status" value="1"/>
</dbReference>
<dbReference type="PATRIC" id="fig|246196.19.peg.4489"/>
<dbReference type="OrthoDB" id="506623at2"/>
<dbReference type="KEGG" id="msb:LJ00_22695"/>
<accession>A0R117</accession>
<dbReference type="eggNOG" id="COG0715">
    <property type="taxonomic scope" value="Bacteria"/>
</dbReference>
<dbReference type="InterPro" id="IPR015168">
    <property type="entry name" value="SsuA/THI5"/>
</dbReference>
<keyword evidence="1" id="KW-0732">Signal</keyword>
<dbReference type="PANTHER" id="PTHR30024:SF48">
    <property type="entry name" value="ABC TRANSPORTER SUBSTRATE-BINDING PROTEIN"/>
    <property type="match status" value="1"/>
</dbReference>
<proteinExistence type="predicted"/>
<evidence type="ECO:0000256" key="1">
    <source>
        <dbReference type="SAM" id="SignalP"/>
    </source>
</evidence>
<dbReference type="Pfam" id="PF09084">
    <property type="entry name" value="NMT1"/>
    <property type="match status" value="1"/>
</dbReference>
<dbReference type="SUPFAM" id="SSF53850">
    <property type="entry name" value="Periplasmic binding protein-like II"/>
    <property type="match status" value="1"/>
</dbReference>
<protein>
    <submittedName>
        <fullName evidence="3">ABC nitrate/sulfonate/bicarbonate family protein transporter, periplasmic ligand binding protein</fullName>
    </submittedName>
</protein>
<feature type="signal peptide" evidence="1">
    <location>
        <begin position="1"/>
        <end position="23"/>
    </location>
</feature>
<dbReference type="PaxDb" id="246196-MSMEI_4474"/>
<dbReference type="AlphaFoldDB" id="A0R117"/>
<dbReference type="RefSeq" id="WP_011729944.1">
    <property type="nucleotide sequence ID" value="NC_008596.1"/>
</dbReference>
<dbReference type="Proteomes" id="UP000000757">
    <property type="component" value="Chromosome"/>
</dbReference>
<dbReference type="Gene3D" id="3.40.190.10">
    <property type="entry name" value="Periplasmic binding protein-like II"/>
    <property type="match status" value="2"/>
</dbReference>
<dbReference type="EMBL" id="CP000480">
    <property type="protein sequence ID" value="ABK72349.1"/>
    <property type="molecule type" value="Genomic_DNA"/>
</dbReference>
<evidence type="ECO:0000313" key="3">
    <source>
        <dbReference type="EMBL" id="ABK72349.1"/>
    </source>
</evidence>
<sequence>MRTDTRTLLKRTLAAAAALVTGAAVLTGCSSGSDDGRTKLVIAYQDNGIPSLIKQSGVLDGTPYDVEWAILAGPAANLSALYGKTIDVGHMGDTSLTIEQANAPTEWTEQTVPLKIIAGWRNNFDPRYPPLVTAVRTSANIDSPADLRGHSWGYNFGGYNHGQYLASLAIAGLSESDVEPVKFNDGNASAAAFNSGQVDVFSGSHGAILESLSRGDAKILLTDRDTEIPALNVWTARTDVLADPAKDEALQDFFGRLSGFWDWYKANPDEVTQTLKSTLKLTDERAAFEYQVRGEGFRKLDSELVAEEQGVADTLFDAGVVKKHVDVAIEYDPRYNDAQKATGPLTAAAR</sequence>
<evidence type="ECO:0000313" key="4">
    <source>
        <dbReference type="Proteomes" id="UP000000757"/>
    </source>
</evidence>
<dbReference type="STRING" id="246196.MSMEG_4586"/>
<evidence type="ECO:0000259" key="2">
    <source>
        <dbReference type="Pfam" id="PF09084"/>
    </source>
</evidence>
<keyword evidence="4" id="KW-1185">Reference proteome</keyword>
<name>A0R117_MYCS2</name>
<gene>
    <name evidence="3" type="ordered locus">MSMEG_4586</name>
</gene>
<feature type="domain" description="SsuA/THI5-like" evidence="2">
    <location>
        <begin position="129"/>
        <end position="206"/>
    </location>
</feature>